<organism evidence="2 3">
    <name type="scientific">Thalassospira profundimaris</name>
    <dbReference type="NCBI Taxonomy" id="502049"/>
    <lineage>
        <taxon>Bacteria</taxon>
        <taxon>Pseudomonadati</taxon>
        <taxon>Pseudomonadota</taxon>
        <taxon>Alphaproteobacteria</taxon>
        <taxon>Rhodospirillales</taxon>
        <taxon>Thalassospiraceae</taxon>
        <taxon>Thalassospira</taxon>
    </lineage>
</organism>
<dbReference type="InterPro" id="IPR043129">
    <property type="entry name" value="ATPase_NBD"/>
</dbReference>
<dbReference type="GO" id="GO:0009384">
    <property type="term" value="F:N-acylmannosamine kinase activity"/>
    <property type="evidence" value="ECO:0007669"/>
    <property type="project" value="TreeGrafter"/>
</dbReference>
<protein>
    <submittedName>
        <fullName evidence="2">ROK family transcriptional regulator</fullName>
    </submittedName>
</protein>
<dbReference type="Gene3D" id="1.10.10.10">
    <property type="entry name" value="Winged helix-like DNA-binding domain superfamily/Winged helix DNA-binding domain"/>
    <property type="match status" value="1"/>
</dbReference>
<dbReference type="InterPro" id="IPR036388">
    <property type="entry name" value="WH-like_DNA-bd_sf"/>
</dbReference>
<evidence type="ECO:0000256" key="1">
    <source>
        <dbReference type="SAM" id="MobiDB-lite"/>
    </source>
</evidence>
<gene>
    <name evidence="2" type="ORF">TH6_02365</name>
</gene>
<dbReference type="AlphaFoldDB" id="A0A367VJS3"/>
<dbReference type="Proteomes" id="UP000253061">
    <property type="component" value="Unassembled WGS sequence"/>
</dbReference>
<dbReference type="PANTHER" id="PTHR18964">
    <property type="entry name" value="ROK (REPRESSOR, ORF, KINASE) FAMILY"/>
    <property type="match status" value="1"/>
</dbReference>
<dbReference type="RefSeq" id="WP_114129792.1">
    <property type="nucleotide sequence ID" value="NZ_JPWB01000001.1"/>
</dbReference>
<dbReference type="InterPro" id="IPR036390">
    <property type="entry name" value="WH_DNA-bd_sf"/>
</dbReference>
<dbReference type="Pfam" id="PF13412">
    <property type="entry name" value="HTH_24"/>
    <property type="match status" value="1"/>
</dbReference>
<name>A0A367VJS3_9PROT</name>
<dbReference type="Gene3D" id="3.30.420.40">
    <property type="match status" value="2"/>
</dbReference>
<reference evidence="2 3" key="1">
    <citation type="submission" date="2014-07" db="EMBL/GenBank/DDBJ databases">
        <title>Draft genome sequence of Thalassospira profundimaris R8-17.</title>
        <authorList>
            <person name="Lai Q."/>
            <person name="Shao Z."/>
        </authorList>
    </citation>
    <scope>NUCLEOTIDE SEQUENCE [LARGE SCALE GENOMIC DNA]</scope>
    <source>
        <strain evidence="2 3">R8-17</strain>
    </source>
</reference>
<dbReference type="SUPFAM" id="SSF53067">
    <property type="entry name" value="Actin-like ATPase domain"/>
    <property type="match status" value="1"/>
</dbReference>
<dbReference type="InterPro" id="IPR000600">
    <property type="entry name" value="ROK"/>
</dbReference>
<proteinExistence type="predicted"/>
<evidence type="ECO:0000313" key="3">
    <source>
        <dbReference type="Proteomes" id="UP000253061"/>
    </source>
</evidence>
<dbReference type="SUPFAM" id="SSF46785">
    <property type="entry name" value="Winged helix' DNA-binding domain"/>
    <property type="match status" value="1"/>
</dbReference>
<feature type="region of interest" description="Disordered" evidence="1">
    <location>
        <begin position="1"/>
        <end position="29"/>
    </location>
</feature>
<dbReference type="GO" id="GO:0019262">
    <property type="term" value="P:N-acetylneuraminate catabolic process"/>
    <property type="evidence" value="ECO:0007669"/>
    <property type="project" value="TreeGrafter"/>
</dbReference>
<evidence type="ECO:0000313" key="2">
    <source>
        <dbReference type="EMBL" id="RCK25478.1"/>
    </source>
</evidence>
<accession>A0A367VJS3</accession>
<comment type="caution">
    <text evidence="2">The sequence shown here is derived from an EMBL/GenBank/DDBJ whole genome shotgun (WGS) entry which is preliminary data.</text>
</comment>
<sequence>MTDSISANPDDTGADDRNTRPLHPGGGANQLRVRAYNERLVLSLVRRNAGLSKADIARLSGLSAQTVSVIMRALEKDGLLMRGTPVRGKVGKPKVPMALNPDGVYSFGLKIGRRSAELILMDFVGSVRATKREAYKYPTPDGIRRFVRESVDDIISGLSRNQIDRIAGVGIAAPFELWNWVDEVGAPVEDMNAWREVDLVETIGAIVPFPVFQQNDATAACGAELVFGLGPNYSDFAYFFIGSFIGGGVVLNQALYAGRTGNAGAFGSMPVSSRSGHPSQLIDQASIFVLEEMLTREGRDPAMLWRDPDYWHGLGDTLDIWISHTARSLAIAITSVCSVIDFEAVIVDGGFPADVCDRVVAATRAAISELDLQGIESPRIEQGQVGSAARAIGAASLPLFSRYLLDQNVLFKQMA</sequence>
<dbReference type="Pfam" id="PF00480">
    <property type="entry name" value="ROK"/>
    <property type="match status" value="1"/>
</dbReference>
<dbReference type="EMBL" id="JPWB01000001">
    <property type="protein sequence ID" value="RCK25478.1"/>
    <property type="molecule type" value="Genomic_DNA"/>
</dbReference>
<dbReference type="PANTHER" id="PTHR18964:SF169">
    <property type="entry name" value="N-ACETYLMANNOSAMINE KINASE"/>
    <property type="match status" value="1"/>
</dbReference>